<dbReference type="PANTHER" id="PTHR45754:SF3">
    <property type="entry name" value="METHYLENETETRAHYDROFOLATE REDUCTASE (NADPH)"/>
    <property type="match status" value="1"/>
</dbReference>
<dbReference type="OrthoDB" id="9812555at2"/>
<reference evidence="9 10" key="1">
    <citation type="submission" date="2018-09" db="EMBL/GenBank/DDBJ databases">
        <title>Novel species of Cryobacterium.</title>
        <authorList>
            <person name="Liu Q."/>
            <person name="Xin Y.-H."/>
        </authorList>
    </citation>
    <scope>NUCLEOTIDE SEQUENCE [LARGE SCALE GENOMIC DNA]</scope>
    <source>
        <strain evidence="9 10">Hh39</strain>
    </source>
</reference>
<evidence type="ECO:0000256" key="8">
    <source>
        <dbReference type="RuleBase" id="RU003862"/>
    </source>
</evidence>
<comment type="similarity">
    <text evidence="3 8">Belongs to the methylenetetrahydrofolate reductase family.</text>
</comment>
<dbReference type="Pfam" id="PF02219">
    <property type="entry name" value="MTHFR"/>
    <property type="match status" value="1"/>
</dbReference>
<keyword evidence="10" id="KW-1185">Reference proteome</keyword>
<comment type="catalytic activity">
    <reaction evidence="7">
        <text>(6S)-5-methyl-5,6,7,8-tetrahydrofolate + NAD(+) = (6R)-5,10-methylene-5,6,7,8-tetrahydrofolate + NADH + H(+)</text>
        <dbReference type="Rhea" id="RHEA:19821"/>
        <dbReference type="ChEBI" id="CHEBI:15378"/>
        <dbReference type="ChEBI" id="CHEBI:15636"/>
        <dbReference type="ChEBI" id="CHEBI:18608"/>
        <dbReference type="ChEBI" id="CHEBI:57540"/>
        <dbReference type="ChEBI" id="CHEBI:57945"/>
        <dbReference type="EC" id="1.5.1.54"/>
    </reaction>
    <physiologicalReaction direction="right-to-left" evidence="7">
        <dbReference type="Rhea" id="RHEA:19823"/>
    </physiologicalReaction>
</comment>
<dbReference type="UniPathway" id="UPA00193"/>
<evidence type="ECO:0000256" key="4">
    <source>
        <dbReference type="ARBA" id="ARBA00022630"/>
    </source>
</evidence>
<accession>A0A3A5MFN4</accession>
<comment type="cofactor">
    <cofactor evidence="1 8">
        <name>FAD</name>
        <dbReference type="ChEBI" id="CHEBI:57692"/>
    </cofactor>
</comment>
<evidence type="ECO:0000256" key="1">
    <source>
        <dbReference type="ARBA" id="ARBA00001974"/>
    </source>
</evidence>
<keyword evidence="6 8" id="KW-0560">Oxidoreductase</keyword>
<evidence type="ECO:0000313" key="10">
    <source>
        <dbReference type="Proteomes" id="UP000272015"/>
    </source>
</evidence>
<dbReference type="Gene3D" id="3.20.20.220">
    <property type="match status" value="1"/>
</dbReference>
<evidence type="ECO:0000256" key="5">
    <source>
        <dbReference type="ARBA" id="ARBA00022827"/>
    </source>
</evidence>
<dbReference type="InterPro" id="IPR003171">
    <property type="entry name" value="Mehydrof_redctse-like"/>
</dbReference>
<keyword evidence="4 8" id="KW-0285">Flavoprotein</keyword>
<dbReference type="GO" id="GO:0035999">
    <property type="term" value="P:tetrahydrofolate interconversion"/>
    <property type="evidence" value="ECO:0007669"/>
    <property type="project" value="UniProtKB-UniPathway"/>
</dbReference>
<dbReference type="GO" id="GO:0071949">
    <property type="term" value="F:FAD binding"/>
    <property type="evidence" value="ECO:0007669"/>
    <property type="project" value="TreeGrafter"/>
</dbReference>
<evidence type="ECO:0000256" key="3">
    <source>
        <dbReference type="ARBA" id="ARBA00006743"/>
    </source>
</evidence>
<dbReference type="CDD" id="cd00537">
    <property type="entry name" value="MTHFR"/>
    <property type="match status" value="1"/>
</dbReference>
<evidence type="ECO:0000256" key="7">
    <source>
        <dbReference type="ARBA" id="ARBA00048628"/>
    </source>
</evidence>
<dbReference type="SUPFAM" id="SSF51730">
    <property type="entry name" value="FAD-linked oxidoreductase"/>
    <property type="match status" value="1"/>
</dbReference>
<dbReference type="AlphaFoldDB" id="A0A3A5MFN4"/>
<name>A0A3A5MFN4_9MICO</name>
<evidence type="ECO:0000256" key="6">
    <source>
        <dbReference type="ARBA" id="ARBA00023002"/>
    </source>
</evidence>
<dbReference type="PANTHER" id="PTHR45754">
    <property type="entry name" value="METHYLENETETRAHYDROFOLATE REDUCTASE"/>
    <property type="match status" value="1"/>
</dbReference>
<sequence>MNSTDPACTDGIAGVPSRRTARVPFSFELYPPKTDAGATALHAVIDHLAASGPDFISVTYGANGSSRGSSLDVLKYILHETRVDPMAHLTCVGSSHAEASSLIREFLDAGVHSFLALRGDPPQGTREGDSFLGDLGSAAELVQLIHRVQAEKVPYRETVIPGLPRARRLKTTRDKVRIGVAAFPNGHPQSRSTSQDIDTLLAKQAAGANLAITQLFFHADHYLSFIQRAEEAGVTFPILPGIMPVTSPNRLRRILELSGEELPAELSIQLEIEPTEAGQREIGIAHAVRLGQELLAGGAPGLHLYAFNQHDTVLSVLEGCGALPNGRTPTLSAHPPTDHTFARAAAHPVKESV</sequence>
<dbReference type="GO" id="GO:0005829">
    <property type="term" value="C:cytosol"/>
    <property type="evidence" value="ECO:0007669"/>
    <property type="project" value="TreeGrafter"/>
</dbReference>
<keyword evidence="5 8" id="KW-0274">FAD</keyword>
<dbReference type="InterPro" id="IPR029041">
    <property type="entry name" value="FAD-linked_oxidoreductase-like"/>
</dbReference>
<gene>
    <name evidence="9" type="ORF">D6T64_09115</name>
</gene>
<evidence type="ECO:0000256" key="2">
    <source>
        <dbReference type="ARBA" id="ARBA00004777"/>
    </source>
</evidence>
<evidence type="ECO:0000313" key="9">
    <source>
        <dbReference type="EMBL" id="RJT88927.1"/>
    </source>
</evidence>
<dbReference type="GO" id="GO:0106312">
    <property type="term" value="F:methylenetetrahydrofolate reductase (NADH) activity"/>
    <property type="evidence" value="ECO:0007669"/>
    <property type="project" value="UniProtKB-EC"/>
</dbReference>
<comment type="caution">
    <text evidence="9">The sequence shown here is derived from an EMBL/GenBank/DDBJ whole genome shotgun (WGS) entry which is preliminary data.</text>
</comment>
<protein>
    <recommendedName>
        <fullName evidence="8">Methylenetetrahydrofolate reductase</fullName>
    </recommendedName>
</protein>
<dbReference type="GO" id="GO:0009086">
    <property type="term" value="P:methionine biosynthetic process"/>
    <property type="evidence" value="ECO:0007669"/>
    <property type="project" value="TreeGrafter"/>
</dbReference>
<dbReference type="Proteomes" id="UP000272015">
    <property type="component" value="Unassembled WGS sequence"/>
</dbReference>
<proteinExistence type="inferred from homology"/>
<comment type="pathway">
    <text evidence="2 8">One-carbon metabolism; tetrahydrofolate interconversion.</text>
</comment>
<organism evidence="9 10">
    <name type="scientific">Cryobacterium melibiosiphilum</name>
    <dbReference type="NCBI Taxonomy" id="995039"/>
    <lineage>
        <taxon>Bacteria</taxon>
        <taxon>Bacillati</taxon>
        <taxon>Actinomycetota</taxon>
        <taxon>Actinomycetes</taxon>
        <taxon>Micrococcales</taxon>
        <taxon>Microbacteriaceae</taxon>
        <taxon>Cryobacterium</taxon>
    </lineage>
</organism>
<dbReference type="RefSeq" id="WP_119974404.1">
    <property type="nucleotide sequence ID" value="NZ_JBHSQA010000003.1"/>
</dbReference>
<dbReference type="EMBL" id="QZVS01000079">
    <property type="protein sequence ID" value="RJT88927.1"/>
    <property type="molecule type" value="Genomic_DNA"/>
</dbReference>